<dbReference type="OrthoDB" id="62853at2759"/>
<dbReference type="Pfam" id="PF08711">
    <property type="entry name" value="Med26"/>
    <property type="match status" value="1"/>
</dbReference>
<dbReference type="Pfam" id="PF00855">
    <property type="entry name" value="PWWP"/>
    <property type="match status" value="1"/>
</dbReference>
<evidence type="ECO:0000313" key="6">
    <source>
        <dbReference type="Proteomes" id="UP000030680"/>
    </source>
</evidence>
<evidence type="ECO:0008006" key="7">
    <source>
        <dbReference type="Google" id="ProtNLM"/>
    </source>
</evidence>
<feature type="domain" description="TFIIS N-terminal" evidence="4">
    <location>
        <begin position="273"/>
        <end position="350"/>
    </location>
</feature>
<dbReference type="GO" id="GO:0005634">
    <property type="term" value="C:nucleus"/>
    <property type="evidence" value="ECO:0007669"/>
    <property type="project" value="UniProtKB-SubCell"/>
</dbReference>
<dbReference type="SUPFAM" id="SSF63748">
    <property type="entry name" value="Tudor/PWWP/MBT"/>
    <property type="match status" value="1"/>
</dbReference>
<feature type="domain" description="PWWP" evidence="3">
    <location>
        <begin position="13"/>
        <end position="70"/>
    </location>
</feature>
<reference evidence="6" key="1">
    <citation type="journal article" date="2013" name="Science">
        <title>Gene transfer from bacteria and archaea facilitated evolution of an extremophilic eukaryote.</title>
        <authorList>
            <person name="Schonknecht G."/>
            <person name="Chen W.H."/>
            <person name="Ternes C.M."/>
            <person name="Barbier G.G."/>
            <person name="Shrestha R.P."/>
            <person name="Stanke M."/>
            <person name="Brautigam A."/>
            <person name="Baker B.J."/>
            <person name="Banfield J.F."/>
            <person name="Garavito R.M."/>
            <person name="Carr K."/>
            <person name="Wilkerson C."/>
            <person name="Rensing S.A."/>
            <person name="Gagneul D."/>
            <person name="Dickenson N.E."/>
            <person name="Oesterhelt C."/>
            <person name="Lercher M.J."/>
            <person name="Weber A.P."/>
        </authorList>
    </citation>
    <scope>NUCLEOTIDE SEQUENCE [LARGE SCALE GENOMIC DNA]</scope>
    <source>
        <strain evidence="6">074W</strain>
    </source>
</reference>
<keyword evidence="1" id="KW-0539">Nucleus</keyword>
<feature type="region of interest" description="Disordered" evidence="2">
    <location>
        <begin position="111"/>
        <end position="194"/>
    </location>
</feature>
<organism evidence="5 6">
    <name type="scientific">Galdieria sulphuraria</name>
    <name type="common">Red alga</name>
    <dbReference type="NCBI Taxonomy" id="130081"/>
    <lineage>
        <taxon>Eukaryota</taxon>
        <taxon>Rhodophyta</taxon>
        <taxon>Bangiophyceae</taxon>
        <taxon>Galdieriales</taxon>
        <taxon>Galdieriaceae</taxon>
        <taxon>Galdieria</taxon>
    </lineage>
</organism>
<dbReference type="PROSITE" id="PS51319">
    <property type="entry name" value="TFIIS_N"/>
    <property type="match status" value="1"/>
</dbReference>
<feature type="compositionally biased region" description="Acidic residues" evidence="2">
    <location>
        <begin position="128"/>
        <end position="139"/>
    </location>
</feature>
<dbReference type="AlphaFoldDB" id="M2XY49"/>
<feature type="compositionally biased region" description="Polar residues" evidence="2">
    <location>
        <begin position="175"/>
        <end position="193"/>
    </location>
</feature>
<evidence type="ECO:0000256" key="2">
    <source>
        <dbReference type="SAM" id="MobiDB-lite"/>
    </source>
</evidence>
<dbReference type="Gene3D" id="1.20.930.10">
    <property type="entry name" value="Conserved domain common to transcription factors TFIIS, elongin A, CRSP70"/>
    <property type="match status" value="1"/>
</dbReference>
<feature type="compositionally biased region" description="Basic and acidic residues" evidence="2">
    <location>
        <begin position="140"/>
        <end position="158"/>
    </location>
</feature>
<proteinExistence type="predicted"/>
<dbReference type="InterPro" id="IPR000313">
    <property type="entry name" value="PWWP_dom"/>
</dbReference>
<dbReference type="PROSITE" id="PS50812">
    <property type="entry name" value="PWWP"/>
    <property type="match status" value="1"/>
</dbReference>
<name>M2XY49_GALSU</name>
<evidence type="ECO:0000259" key="3">
    <source>
        <dbReference type="PROSITE" id="PS50812"/>
    </source>
</evidence>
<comment type="subcellular location">
    <subcellularLocation>
        <location evidence="1">Nucleus</location>
    </subcellularLocation>
</comment>
<dbReference type="KEGG" id="gsl:Gasu_41980"/>
<feature type="compositionally biased region" description="Basic and acidic residues" evidence="2">
    <location>
        <begin position="396"/>
        <end position="408"/>
    </location>
</feature>
<feature type="compositionally biased region" description="Basic and acidic residues" evidence="2">
    <location>
        <begin position="352"/>
        <end position="361"/>
    </location>
</feature>
<feature type="compositionally biased region" description="Polar residues" evidence="2">
    <location>
        <begin position="385"/>
        <end position="395"/>
    </location>
</feature>
<sequence length="443" mass="50870">MDKMTCENFFLYKGAVVWAKVYGYPWWPASITTDQRSGKWFHKGKYWVYFFNDPQGAWLKPNCLKEFNEANIAAFTPKENHRHYKQIVKAVEEAKEVHSNTLPPEEVAALAQGGTEEEKVDTAANATTEEEDASEEEREMSDTSQERTGEVYKGDSQRSSRSHSRKRKSDHEESLQGSKRQLGNIHSNSQRSAKSIRKGFRYRDLVFQMPIDRPYHELDHSYLENPQSLNTSAEELQTQVEQLHRLSDAFCSKSNEMKSIQESLMKLSDQINEKIRQFEKHCDEVYSIEGQVLQSLKVLFQSRVTIAMLKNSRAGKPVVELEKSCGPNSQAIRAMAKQLVRQWKKMVMESTPSKKDQETAETRTMNSAEGNGKENSYSREENSAEDFTSYQTEPIQHSEEKTSSKENGTEEAISYYSAQNNFSFTECPAKETEEMNTAQFSPQ</sequence>
<evidence type="ECO:0000313" key="5">
    <source>
        <dbReference type="EMBL" id="EME28359.1"/>
    </source>
</evidence>
<accession>M2XY49</accession>
<dbReference type="InterPro" id="IPR035441">
    <property type="entry name" value="TFIIS/LEDGF_dom_sf"/>
</dbReference>
<dbReference type="Proteomes" id="UP000030680">
    <property type="component" value="Unassembled WGS sequence"/>
</dbReference>
<dbReference type="Gramene" id="EME28359">
    <property type="protein sequence ID" value="EME28359"/>
    <property type="gene ID" value="Gasu_41980"/>
</dbReference>
<dbReference type="CDD" id="cd05162">
    <property type="entry name" value="PWWP"/>
    <property type="match status" value="1"/>
</dbReference>
<feature type="compositionally biased region" description="Polar residues" evidence="2">
    <location>
        <begin position="362"/>
        <end position="375"/>
    </location>
</feature>
<evidence type="ECO:0000256" key="1">
    <source>
        <dbReference type="PROSITE-ProRule" id="PRU00649"/>
    </source>
</evidence>
<feature type="region of interest" description="Disordered" evidence="2">
    <location>
        <begin position="346"/>
        <end position="417"/>
    </location>
</feature>
<dbReference type="EMBL" id="KB454521">
    <property type="protein sequence ID" value="EME28359.1"/>
    <property type="molecule type" value="Genomic_DNA"/>
</dbReference>
<dbReference type="InterPro" id="IPR017923">
    <property type="entry name" value="TFIIS_N"/>
</dbReference>
<protein>
    <recommendedName>
        <fullName evidence="7">PWWP domain-containing protein</fullName>
    </recommendedName>
</protein>
<evidence type="ECO:0000259" key="4">
    <source>
        <dbReference type="PROSITE" id="PS51319"/>
    </source>
</evidence>
<dbReference type="SUPFAM" id="SSF47676">
    <property type="entry name" value="Conserved domain common to transcription factors TFIIS, elongin A, CRSP70"/>
    <property type="match status" value="1"/>
</dbReference>
<dbReference type="Gene3D" id="2.30.30.140">
    <property type="match status" value="1"/>
</dbReference>
<dbReference type="GeneID" id="17087201"/>
<gene>
    <name evidence="5" type="ORF">Gasu_41980</name>
</gene>
<keyword evidence="6" id="KW-1185">Reference proteome</keyword>
<dbReference type="RefSeq" id="XP_005704879.1">
    <property type="nucleotide sequence ID" value="XM_005704822.1"/>
</dbReference>
<dbReference type="SMART" id="SM00293">
    <property type="entry name" value="PWWP"/>
    <property type="match status" value="1"/>
</dbReference>